<reference evidence="1 2" key="1">
    <citation type="submission" date="2022-04" db="EMBL/GenBank/DDBJ databases">
        <title>Chromosome-level reference genomes for two strains of Caenorhabditis briggsae: an improved platform for comparative genomics.</title>
        <authorList>
            <person name="Stevens L."/>
            <person name="Andersen E."/>
        </authorList>
    </citation>
    <scope>NUCLEOTIDE SEQUENCE [LARGE SCALE GENOMIC DNA]</scope>
    <source>
        <strain evidence="1">VX34</strain>
        <tissue evidence="1">Whole-organism</tissue>
    </source>
</reference>
<keyword evidence="2" id="KW-1185">Reference proteome</keyword>
<dbReference type="AlphaFoldDB" id="A0AAE9E350"/>
<protein>
    <submittedName>
        <fullName evidence="1">Uncharacterized protein</fullName>
    </submittedName>
</protein>
<dbReference type="SUPFAM" id="SSF141739">
    <property type="entry name" value="MFPT repeat-like"/>
    <property type="match status" value="2"/>
</dbReference>
<evidence type="ECO:0000313" key="1">
    <source>
        <dbReference type="EMBL" id="UMM11307.1"/>
    </source>
</evidence>
<evidence type="ECO:0000313" key="2">
    <source>
        <dbReference type="Proteomes" id="UP000829354"/>
    </source>
</evidence>
<sequence>MPVALEDSWAFQPIGSPFPQAPVRVPGQSNQYVALWYKHGKPIHGRAWNNDGVVECSFPYNKAENQRDCSVNFSSLNDLWYDLRYGDIFPPNAVQADGRALNTETGPHMQFVALWYKHGDPVFGRAYPSAAGKTCAHFGKNNQENAGPEVGSMQLLTVPAASCMGLEYKWMPLAEGKSSGWTVVHIGNSAPCILKDEKGLEVLGNLDLTIEKASAGYEGREKL</sequence>
<dbReference type="Proteomes" id="UP000829354">
    <property type="component" value="Chromosome I"/>
</dbReference>
<accession>A0AAE9E350</accession>
<dbReference type="InterPro" id="IPR021010">
    <property type="entry name" value="Cytosolic_motility_protein"/>
</dbReference>
<name>A0AAE9E350_CAEBR</name>
<dbReference type="PANTHER" id="PTHR31578:SF3">
    <property type="entry name" value="NEMATODE SPECIFIC PEPTIDE FAMILY"/>
    <property type="match status" value="1"/>
</dbReference>
<dbReference type="Pfam" id="PF12150">
    <property type="entry name" value="MFP2b"/>
    <property type="match status" value="2"/>
</dbReference>
<organism evidence="1 2">
    <name type="scientific">Caenorhabditis briggsae</name>
    <dbReference type="NCBI Taxonomy" id="6238"/>
    <lineage>
        <taxon>Eukaryota</taxon>
        <taxon>Metazoa</taxon>
        <taxon>Ecdysozoa</taxon>
        <taxon>Nematoda</taxon>
        <taxon>Chromadorea</taxon>
        <taxon>Rhabditida</taxon>
        <taxon>Rhabditina</taxon>
        <taxon>Rhabditomorpha</taxon>
        <taxon>Rhabditoidea</taxon>
        <taxon>Rhabditidae</taxon>
        <taxon>Peloderinae</taxon>
        <taxon>Caenorhabditis</taxon>
    </lineage>
</organism>
<dbReference type="EMBL" id="CP092620">
    <property type="protein sequence ID" value="UMM11307.1"/>
    <property type="molecule type" value="Genomic_DNA"/>
</dbReference>
<proteinExistence type="predicted"/>
<gene>
    <name evidence="1" type="ORF">L5515_000658</name>
</gene>
<dbReference type="PANTHER" id="PTHR31578">
    <property type="entry name" value="PROTEIN CBG21223-RELATED"/>
    <property type="match status" value="1"/>
</dbReference>